<evidence type="ECO:0000313" key="2">
    <source>
        <dbReference type="Proteomes" id="UP000272942"/>
    </source>
</evidence>
<evidence type="ECO:0000313" key="1">
    <source>
        <dbReference type="EMBL" id="VDP89385.1"/>
    </source>
</evidence>
<dbReference type="InterPro" id="IPR009072">
    <property type="entry name" value="Histone-fold"/>
</dbReference>
<gene>
    <name evidence="1" type="ORF">ECPE_LOCUS12140</name>
</gene>
<keyword evidence="2" id="KW-1185">Reference proteome</keyword>
<dbReference type="Gene3D" id="1.10.20.10">
    <property type="entry name" value="Histone, subunit A"/>
    <property type="match status" value="1"/>
</dbReference>
<dbReference type="AlphaFoldDB" id="A0A183AYV5"/>
<accession>A0A183AYV5</accession>
<protein>
    <submittedName>
        <fullName evidence="3">Centromere protein X</fullName>
    </submittedName>
</protein>
<dbReference type="WBParaSite" id="ECPE_0001217601-mRNA-1">
    <property type="protein sequence ID" value="ECPE_0001217601-mRNA-1"/>
    <property type="gene ID" value="ECPE_0001217601"/>
</dbReference>
<name>A0A183AYV5_9TREM</name>
<evidence type="ECO:0000313" key="3">
    <source>
        <dbReference type="WBParaSite" id="ECPE_0001217601-mRNA-1"/>
    </source>
</evidence>
<dbReference type="OrthoDB" id="636685at2759"/>
<sequence length="120" mass="13826">MKTVPSVNLINSDAVVLVEKALELFLRNFSQDIHKFTSHFPAHLIEYAQHVDRAQFNEPKKEKSVFLVFGHGKRNRNRTRMVFTRTMLNPITSKVRCFGLTLAPPCCVSRTIRPPLLSFE</sequence>
<dbReference type="GO" id="GO:0046982">
    <property type="term" value="F:protein heterodimerization activity"/>
    <property type="evidence" value="ECO:0007669"/>
    <property type="project" value="InterPro"/>
</dbReference>
<dbReference type="SUPFAM" id="SSF47113">
    <property type="entry name" value="Histone-fold"/>
    <property type="match status" value="1"/>
</dbReference>
<dbReference type="Proteomes" id="UP000272942">
    <property type="component" value="Unassembled WGS sequence"/>
</dbReference>
<dbReference type="EMBL" id="UZAN01052227">
    <property type="protein sequence ID" value="VDP89385.1"/>
    <property type="molecule type" value="Genomic_DNA"/>
</dbReference>
<organism evidence="3">
    <name type="scientific">Echinostoma caproni</name>
    <dbReference type="NCBI Taxonomy" id="27848"/>
    <lineage>
        <taxon>Eukaryota</taxon>
        <taxon>Metazoa</taxon>
        <taxon>Spiralia</taxon>
        <taxon>Lophotrochozoa</taxon>
        <taxon>Platyhelminthes</taxon>
        <taxon>Trematoda</taxon>
        <taxon>Digenea</taxon>
        <taxon>Plagiorchiida</taxon>
        <taxon>Echinostomata</taxon>
        <taxon>Echinostomatoidea</taxon>
        <taxon>Echinostomatidae</taxon>
        <taxon>Echinostoma</taxon>
    </lineage>
</organism>
<reference evidence="1 2" key="2">
    <citation type="submission" date="2018-11" db="EMBL/GenBank/DDBJ databases">
        <authorList>
            <consortium name="Pathogen Informatics"/>
        </authorList>
    </citation>
    <scope>NUCLEOTIDE SEQUENCE [LARGE SCALE GENOMIC DNA]</scope>
    <source>
        <strain evidence="1 2">Egypt</strain>
    </source>
</reference>
<proteinExistence type="predicted"/>
<reference evidence="3" key="1">
    <citation type="submission" date="2016-06" db="UniProtKB">
        <authorList>
            <consortium name="WormBaseParasite"/>
        </authorList>
    </citation>
    <scope>IDENTIFICATION</scope>
</reference>